<organism evidence="7 8">
    <name type="scientific">Paramecium primaurelia</name>
    <dbReference type="NCBI Taxonomy" id="5886"/>
    <lineage>
        <taxon>Eukaryota</taxon>
        <taxon>Sar</taxon>
        <taxon>Alveolata</taxon>
        <taxon>Ciliophora</taxon>
        <taxon>Intramacronucleata</taxon>
        <taxon>Oligohymenophorea</taxon>
        <taxon>Peniculida</taxon>
        <taxon>Parameciidae</taxon>
        <taxon>Paramecium</taxon>
    </lineage>
</organism>
<feature type="compositionally biased region" description="Polar residues" evidence="6">
    <location>
        <begin position="182"/>
        <end position="191"/>
    </location>
</feature>
<dbReference type="EMBL" id="CAJJDM010000078">
    <property type="protein sequence ID" value="CAD8085745.1"/>
    <property type="molecule type" value="Genomic_DNA"/>
</dbReference>
<dbReference type="GO" id="GO:0001534">
    <property type="term" value="C:radial spoke"/>
    <property type="evidence" value="ECO:0007669"/>
    <property type="project" value="InterPro"/>
</dbReference>
<dbReference type="Pfam" id="PF04712">
    <property type="entry name" value="Radial_spoke"/>
    <property type="match status" value="1"/>
</dbReference>
<evidence type="ECO:0000256" key="2">
    <source>
        <dbReference type="ARBA" id="ARBA00022490"/>
    </source>
</evidence>
<keyword evidence="8" id="KW-1185">Reference proteome</keyword>
<proteinExistence type="predicted"/>
<dbReference type="GO" id="GO:0035082">
    <property type="term" value="P:axoneme assembly"/>
    <property type="evidence" value="ECO:0007669"/>
    <property type="project" value="TreeGrafter"/>
</dbReference>
<evidence type="ECO:0000256" key="4">
    <source>
        <dbReference type="ARBA" id="ARBA00023212"/>
    </source>
</evidence>
<dbReference type="Proteomes" id="UP000688137">
    <property type="component" value="Unassembled WGS sequence"/>
</dbReference>
<keyword evidence="4" id="KW-0206">Cytoskeleton</keyword>
<keyword evidence="5" id="KW-0966">Cell projection</keyword>
<dbReference type="PANTHER" id="PTHR13159:SF0">
    <property type="entry name" value="RADIAL SPOKE HEAD 6 HOMOLOG A"/>
    <property type="match status" value="1"/>
</dbReference>
<dbReference type="AlphaFoldDB" id="A0A8S1N9R0"/>
<evidence type="ECO:0000313" key="8">
    <source>
        <dbReference type="Proteomes" id="UP000688137"/>
    </source>
</evidence>
<evidence type="ECO:0000313" key="7">
    <source>
        <dbReference type="EMBL" id="CAD8085745.1"/>
    </source>
</evidence>
<dbReference type="InterPro" id="IPR006802">
    <property type="entry name" value="Radial_spoke"/>
</dbReference>
<dbReference type="GO" id="GO:0060294">
    <property type="term" value="P:cilium movement involved in cell motility"/>
    <property type="evidence" value="ECO:0007669"/>
    <property type="project" value="InterPro"/>
</dbReference>
<evidence type="ECO:0000256" key="1">
    <source>
        <dbReference type="ARBA" id="ARBA00004430"/>
    </source>
</evidence>
<keyword evidence="2" id="KW-0963">Cytoplasm</keyword>
<evidence type="ECO:0000256" key="6">
    <source>
        <dbReference type="SAM" id="MobiDB-lite"/>
    </source>
</evidence>
<evidence type="ECO:0000256" key="3">
    <source>
        <dbReference type="ARBA" id="ARBA00023069"/>
    </source>
</evidence>
<sequence>MMLLLILISLEKKNIYQKHKLLELHNLLLLFLKVNIFQEKGNQEKQIQHLNINYQDFMIQKHQMIGYISIKIYQILVHLIPSELPEGIEPEAYQKQIENADPFENRLKPISNDKNAWKIRIVGDTTDYNPLSKDTNNKVNNGVIIIKSLVWPGLVTVYSNKVLSQLYYGYGYKATNNHFYPKQPQQVQSEQPDLPEQPEPNFPAEVPQQPQD</sequence>
<evidence type="ECO:0000256" key="5">
    <source>
        <dbReference type="ARBA" id="ARBA00023273"/>
    </source>
</evidence>
<comment type="caution">
    <text evidence="7">The sequence shown here is derived from an EMBL/GenBank/DDBJ whole genome shotgun (WGS) entry which is preliminary data.</text>
</comment>
<name>A0A8S1N9R0_PARPR</name>
<gene>
    <name evidence="7" type="ORF">PPRIM_AZ9-3.1.T0750041</name>
</gene>
<dbReference type="PANTHER" id="PTHR13159">
    <property type="entry name" value="RADIAL SPOKEHEAD-RELATED"/>
    <property type="match status" value="1"/>
</dbReference>
<keyword evidence="3" id="KW-0969">Cilium</keyword>
<comment type="subcellular location">
    <subcellularLocation>
        <location evidence="1">Cytoplasm</location>
        <location evidence="1">Cytoskeleton</location>
        <location evidence="1">Cilium axoneme</location>
    </subcellularLocation>
</comment>
<feature type="region of interest" description="Disordered" evidence="6">
    <location>
        <begin position="182"/>
        <end position="212"/>
    </location>
</feature>
<reference evidence="7" key="1">
    <citation type="submission" date="2021-01" db="EMBL/GenBank/DDBJ databases">
        <authorList>
            <consortium name="Genoscope - CEA"/>
            <person name="William W."/>
        </authorList>
    </citation>
    <scope>NUCLEOTIDE SEQUENCE</scope>
</reference>
<protein>
    <submittedName>
        <fullName evidence="7">Uncharacterized protein</fullName>
    </submittedName>
</protein>
<accession>A0A8S1N9R0</accession>